<evidence type="ECO:0000313" key="8">
    <source>
        <dbReference type="Proteomes" id="UP000192220"/>
    </source>
</evidence>
<comment type="similarity">
    <text evidence="2">Belongs to the ribose 5-phosphate isomerase family.</text>
</comment>
<dbReference type="FunFam" id="3.30.70.260:FF:000018">
    <property type="entry name" value="Ribose-5-phosphate isomerase A"/>
    <property type="match status" value="1"/>
</dbReference>
<dbReference type="NCBIfam" id="NF001924">
    <property type="entry name" value="PRK00702.1"/>
    <property type="match status" value="1"/>
</dbReference>
<dbReference type="GO" id="GO:0004751">
    <property type="term" value="F:ribose-5-phosphate isomerase activity"/>
    <property type="evidence" value="ECO:0007669"/>
    <property type="project" value="UniProtKB-EC"/>
</dbReference>
<dbReference type="PROSITE" id="PS51257">
    <property type="entry name" value="PROKAR_LIPOPROTEIN"/>
    <property type="match status" value="1"/>
</dbReference>
<dbReference type="FunFam" id="3.40.50.1360:FF:000013">
    <property type="entry name" value="Ribose 5-phosphate isomerase A"/>
    <property type="match status" value="1"/>
</dbReference>
<keyword evidence="5" id="KW-0597">Phosphoprotein</keyword>
<dbReference type="PANTHER" id="PTHR11934:SF0">
    <property type="entry name" value="RIBOSE-5-PHOSPHATE ISOMERASE"/>
    <property type="match status" value="1"/>
</dbReference>
<dbReference type="CTD" id="22934"/>
<evidence type="ECO:0000256" key="7">
    <source>
        <dbReference type="ARBA" id="ARBA00029734"/>
    </source>
</evidence>
<dbReference type="NCBIfam" id="TIGR00021">
    <property type="entry name" value="rpiA"/>
    <property type="match status" value="1"/>
</dbReference>
<dbReference type="KEGG" id="alim:106523593"/>
<dbReference type="Pfam" id="PF06026">
    <property type="entry name" value="Rib_5-P_isom_A"/>
    <property type="match status" value="1"/>
</dbReference>
<dbReference type="GO" id="GO:0009052">
    <property type="term" value="P:pentose-phosphate shunt, non-oxidative branch"/>
    <property type="evidence" value="ECO:0007669"/>
    <property type="project" value="InterPro"/>
</dbReference>
<dbReference type="STRING" id="52670.A0A2I4BXQ5"/>
<dbReference type="EC" id="5.3.1.6" evidence="3"/>
<evidence type="ECO:0000313" key="9">
    <source>
        <dbReference type="RefSeq" id="XP_013872531.1"/>
    </source>
</evidence>
<proteinExistence type="inferred from homology"/>
<dbReference type="Gene3D" id="3.40.50.1360">
    <property type="match status" value="1"/>
</dbReference>
<dbReference type="InParanoid" id="A0A2I4BXQ5"/>
<dbReference type="InterPro" id="IPR004788">
    <property type="entry name" value="Ribose5P_isomerase_type_A"/>
</dbReference>
<evidence type="ECO:0000256" key="6">
    <source>
        <dbReference type="ARBA" id="ARBA00023235"/>
    </source>
</evidence>
<dbReference type="Gene3D" id="3.30.70.260">
    <property type="match status" value="1"/>
</dbReference>
<accession>A0A2I4BXQ5</accession>
<name>A0A2I4BXQ5_AUSLI</name>
<evidence type="ECO:0000256" key="3">
    <source>
        <dbReference type="ARBA" id="ARBA00011959"/>
    </source>
</evidence>
<protein>
    <recommendedName>
        <fullName evidence="4">Ribose-5-phosphate isomerase</fullName>
        <ecNumber evidence="3">5.3.1.6</ecNumber>
    </recommendedName>
    <alternativeName>
        <fullName evidence="7">Phosphoriboisomerase</fullName>
    </alternativeName>
</protein>
<organism evidence="8 9">
    <name type="scientific">Austrofundulus limnaeus</name>
    <name type="common">Annual killifish</name>
    <dbReference type="NCBI Taxonomy" id="52670"/>
    <lineage>
        <taxon>Eukaryota</taxon>
        <taxon>Metazoa</taxon>
        <taxon>Chordata</taxon>
        <taxon>Craniata</taxon>
        <taxon>Vertebrata</taxon>
        <taxon>Euteleostomi</taxon>
        <taxon>Actinopterygii</taxon>
        <taxon>Neopterygii</taxon>
        <taxon>Teleostei</taxon>
        <taxon>Neoteleostei</taxon>
        <taxon>Acanthomorphata</taxon>
        <taxon>Ovalentaria</taxon>
        <taxon>Atherinomorphae</taxon>
        <taxon>Cyprinodontiformes</taxon>
        <taxon>Rivulidae</taxon>
        <taxon>Austrofundulus</taxon>
    </lineage>
</organism>
<evidence type="ECO:0000256" key="4">
    <source>
        <dbReference type="ARBA" id="ARBA00019150"/>
    </source>
</evidence>
<dbReference type="RefSeq" id="XP_013872531.1">
    <property type="nucleotide sequence ID" value="XM_014017077.1"/>
</dbReference>
<gene>
    <name evidence="9" type="primary">rpia</name>
</gene>
<dbReference type="SUPFAM" id="SSF75445">
    <property type="entry name" value="D-ribose-5-phosphate isomerase (RpiA), lid domain"/>
    <property type="match status" value="1"/>
</dbReference>
<dbReference type="GO" id="GO:0006014">
    <property type="term" value="P:D-ribose metabolic process"/>
    <property type="evidence" value="ECO:0007669"/>
    <property type="project" value="TreeGrafter"/>
</dbReference>
<evidence type="ECO:0000256" key="2">
    <source>
        <dbReference type="ARBA" id="ARBA00008088"/>
    </source>
</evidence>
<reference evidence="9" key="1">
    <citation type="submission" date="2025-08" db="UniProtKB">
        <authorList>
            <consortium name="RefSeq"/>
        </authorList>
    </citation>
    <scope>IDENTIFICATION</scope>
    <source>
        <strain evidence="9">Quisiro</strain>
        <tissue evidence="9">Liver</tissue>
    </source>
</reference>
<dbReference type="SUPFAM" id="SSF100950">
    <property type="entry name" value="NagB/RpiA/CoA transferase-like"/>
    <property type="match status" value="1"/>
</dbReference>
<dbReference type="GO" id="GO:0005829">
    <property type="term" value="C:cytosol"/>
    <property type="evidence" value="ECO:0007669"/>
    <property type="project" value="UniProtKB-ARBA"/>
</dbReference>
<dbReference type="CDD" id="cd01398">
    <property type="entry name" value="RPI_A"/>
    <property type="match status" value="1"/>
</dbReference>
<dbReference type="AlphaFoldDB" id="A0A2I4BXQ5"/>
<evidence type="ECO:0000256" key="1">
    <source>
        <dbReference type="ARBA" id="ARBA00004988"/>
    </source>
</evidence>
<dbReference type="HAMAP" id="MF_00170">
    <property type="entry name" value="Rib_5P_isom_A"/>
    <property type="match status" value="1"/>
</dbReference>
<dbReference type="InterPro" id="IPR020672">
    <property type="entry name" value="Ribose5P_isomerase_typA_subgr"/>
</dbReference>
<comment type="pathway">
    <text evidence="1">Carbohydrate degradation; pentose phosphate pathway; D-ribose 5-phosphate from D-ribulose 5-phosphate (non-oxidative stage): step 1/1.</text>
</comment>
<dbReference type="OrthoDB" id="1555531at2759"/>
<dbReference type="UniPathway" id="UPA00115">
    <property type="reaction ID" value="UER00412"/>
</dbReference>
<dbReference type="Proteomes" id="UP000192220">
    <property type="component" value="Unplaced"/>
</dbReference>
<dbReference type="InterPro" id="IPR037171">
    <property type="entry name" value="NagB/RpiA_transferase-like"/>
</dbReference>
<evidence type="ECO:0000256" key="5">
    <source>
        <dbReference type="ARBA" id="ARBA00022553"/>
    </source>
</evidence>
<keyword evidence="6 9" id="KW-0413">Isomerase</keyword>
<dbReference type="PANTHER" id="PTHR11934">
    <property type="entry name" value="RIBOSE-5-PHOSPHATE ISOMERASE"/>
    <property type="match status" value="1"/>
</dbReference>
<dbReference type="GeneID" id="106523593"/>
<sequence length="275" mass="30322">MRQKWASLCKLGCPPTLLSSCRLVALNQKHVLWFRQSHAKMAEEAKKLAAYSAVDNHVQNNQVVGVGSGSTIVFAVDRLAERVRQEKLNIVCVPTSFQARQLILQHSLTLSDLDRHPELDVAIDGADEVDTELTLIKGGGGCLTQEKIVAGCAKHFVVIADYRKDSKVLGQQWKKGVPIEVIPMAYVPVSRMIVKKFGGEASLRMAVSKAGPVVTDNSNFILDWKFEQAQDWTEVNTAIKMIPGVVETGLFVNMAERAYFGMEDGSVQVRDALIN</sequence>
<keyword evidence="8" id="KW-1185">Reference proteome</keyword>